<evidence type="ECO:0008006" key="2">
    <source>
        <dbReference type="Google" id="ProtNLM"/>
    </source>
</evidence>
<evidence type="ECO:0000313" key="1">
    <source>
        <dbReference type="RefSeq" id="XP_016469157.1"/>
    </source>
</evidence>
<reference evidence="1" key="1">
    <citation type="submission" date="2025-08" db="UniProtKB">
        <authorList>
            <consortium name="RefSeq"/>
        </authorList>
    </citation>
    <scope>IDENTIFICATION</scope>
</reference>
<accession>A0A1S3ZXN1</accession>
<dbReference type="AlphaFoldDB" id="A0A1S3ZXN1"/>
<dbReference type="PaxDb" id="4097-A0A1S3ZXN1"/>
<protein>
    <recommendedName>
        <fullName evidence="2">Craniofacial development protein 2-like</fullName>
    </recommendedName>
</protein>
<dbReference type="OrthoDB" id="1304960at2759"/>
<sequence>MDLEITRKRAIYSQHKIKWGALTEAKAQEFGVKLVTMGAWRSSGNTSAMWTTTAQCIRKVVREKEAKLAVTAAKTAAFSRLYEGLEGRDGYKRLFRLAKVRERKARDLNQVKCIKNEEGRVLLDEVLIRRRWQTYFHSLLNEEGDKSIVLGDLELCESRCDFEYCRQIKVDEVEGAMRKMSRGK</sequence>
<gene>
    <name evidence="1" type="primary">LOC107791586</name>
</gene>
<dbReference type="RefSeq" id="XP_016469157.1">
    <property type="nucleotide sequence ID" value="XM_016613671.1"/>
</dbReference>
<proteinExistence type="predicted"/>
<dbReference type="KEGG" id="nta:107791586"/>
<name>A0A1S3ZXN1_TOBAC</name>
<organism evidence="1">
    <name type="scientific">Nicotiana tabacum</name>
    <name type="common">Common tobacco</name>
    <dbReference type="NCBI Taxonomy" id="4097"/>
    <lineage>
        <taxon>Eukaryota</taxon>
        <taxon>Viridiplantae</taxon>
        <taxon>Streptophyta</taxon>
        <taxon>Embryophyta</taxon>
        <taxon>Tracheophyta</taxon>
        <taxon>Spermatophyta</taxon>
        <taxon>Magnoliopsida</taxon>
        <taxon>eudicotyledons</taxon>
        <taxon>Gunneridae</taxon>
        <taxon>Pentapetalae</taxon>
        <taxon>asterids</taxon>
        <taxon>lamiids</taxon>
        <taxon>Solanales</taxon>
        <taxon>Solanaceae</taxon>
        <taxon>Nicotianoideae</taxon>
        <taxon>Nicotianeae</taxon>
        <taxon>Nicotiana</taxon>
    </lineage>
</organism>